<comment type="similarity">
    <text evidence="5">Belongs to the YqgF HJR family.</text>
</comment>
<evidence type="ECO:0000313" key="11">
    <source>
        <dbReference type="Proteomes" id="UP001056648"/>
    </source>
</evidence>
<dbReference type="GO" id="GO:0005829">
    <property type="term" value="C:cytosol"/>
    <property type="evidence" value="ECO:0007669"/>
    <property type="project" value="TreeGrafter"/>
</dbReference>
<dbReference type="Pfam" id="PF03652">
    <property type="entry name" value="RuvX"/>
    <property type="match status" value="1"/>
</dbReference>
<dbReference type="NCBIfam" id="TIGR00250">
    <property type="entry name" value="RNAse_H_YqgF"/>
    <property type="match status" value="1"/>
</dbReference>
<name>A0A849B2L9_9BURK</name>
<evidence type="ECO:0000256" key="5">
    <source>
        <dbReference type="HAMAP-Rule" id="MF_00651"/>
    </source>
</evidence>
<dbReference type="HAMAP" id="MF_00651">
    <property type="entry name" value="Nuclease_YqgF"/>
    <property type="match status" value="1"/>
</dbReference>
<dbReference type="SUPFAM" id="SSF53098">
    <property type="entry name" value="Ribonuclease H-like"/>
    <property type="match status" value="1"/>
</dbReference>
<evidence type="ECO:0000256" key="6">
    <source>
        <dbReference type="SAM" id="MobiDB-lite"/>
    </source>
</evidence>
<dbReference type="GO" id="GO:0000967">
    <property type="term" value="P:rRNA 5'-end processing"/>
    <property type="evidence" value="ECO:0007669"/>
    <property type="project" value="UniProtKB-UniRule"/>
</dbReference>
<dbReference type="EMBL" id="CP098736">
    <property type="protein sequence ID" value="USE79604.1"/>
    <property type="molecule type" value="Genomic_DNA"/>
</dbReference>
<evidence type="ECO:0000313" key="9">
    <source>
        <dbReference type="EMBL" id="USE79604.1"/>
    </source>
</evidence>
<dbReference type="InterPro" id="IPR037027">
    <property type="entry name" value="YqgF/RNaseH-like_dom_sf"/>
</dbReference>
<dbReference type="EMBL" id="JABEMD010000002">
    <property type="protein sequence ID" value="NNH09691.1"/>
    <property type="molecule type" value="Genomic_DNA"/>
</dbReference>
<dbReference type="PANTHER" id="PTHR33317">
    <property type="entry name" value="POLYNUCLEOTIDYL TRANSFERASE, RIBONUCLEASE H-LIKE SUPERFAMILY PROTEIN"/>
    <property type="match status" value="1"/>
</dbReference>
<comment type="function">
    <text evidence="5">Could be a nuclease involved in processing of the 5'-end of pre-16S rRNA.</text>
</comment>
<reference evidence="8 10" key="1">
    <citation type="submission" date="2020-05" db="EMBL/GenBank/DDBJ databases">
        <title>MicrobeNet Type strains.</title>
        <authorList>
            <person name="Nicholson A.C."/>
        </authorList>
    </citation>
    <scope>NUCLEOTIDE SEQUENCE [LARGE SCALE GENOMIC DNA]</scope>
    <source>
        <strain evidence="8 10">ATCC 700815</strain>
    </source>
</reference>
<dbReference type="Proteomes" id="UP001056648">
    <property type="component" value="Chromosome 2"/>
</dbReference>
<keyword evidence="3 5" id="KW-0540">Nuclease</keyword>
<dbReference type="PANTHER" id="PTHR33317:SF4">
    <property type="entry name" value="POLYNUCLEOTIDYL TRANSFERASE, RIBONUCLEASE H-LIKE SUPERFAMILY PROTEIN"/>
    <property type="match status" value="1"/>
</dbReference>
<dbReference type="SMART" id="SM00732">
    <property type="entry name" value="YqgFc"/>
    <property type="match status" value="1"/>
</dbReference>
<dbReference type="Proteomes" id="UP000542973">
    <property type="component" value="Unassembled WGS sequence"/>
</dbReference>
<dbReference type="EC" id="3.1.-.-" evidence="5"/>
<feature type="region of interest" description="Disordered" evidence="6">
    <location>
        <begin position="1"/>
        <end position="22"/>
    </location>
</feature>
<organism evidence="8 10">
    <name type="scientific">Cupriavidus gilardii</name>
    <dbReference type="NCBI Taxonomy" id="82541"/>
    <lineage>
        <taxon>Bacteria</taxon>
        <taxon>Pseudomonadati</taxon>
        <taxon>Pseudomonadota</taxon>
        <taxon>Betaproteobacteria</taxon>
        <taxon>Burkholderiales</taxon>
        <taxon>Burkholderiaceae</taxon>
        <taxon>Cupriavidus</taxon>
    </lineage>
</organism>
<proteinExistence type="inferred from homology"/>
<accession>A0A849B2L9</accession>
<evidence type="ECO:0000256" key="4">
    <source>
        <dbReference type="ARBA" id="ARBA00022801"/>
    </source>
</evidence>
<evidence type="ECO:0000313" key="8">
    <source>
        <dbReference type="EMBL" id="NNH09691.1"/>
    </source>
</evidence>
<evidence type="ECO:0000256" key="3">
    <source>
        <dbReference type="ARBA" id="ARBA00022722"/>
    </source>
</evidence>
<comment type="subcellular location">
    <subcellularLocation>
        <location evidence="5">Cytoplasm</location>
    </subcellularLocation>
</comment>
<feature type="domain" description="YqgF/RNase H-like" evidence="7">
    <location>
        <begin position="27"/>
        <end position="127"/>
    </location>
</feature>
<dbReference type="GO" id="GO:0004518">
    <property type="term" value="F:nuclease activity"/>
    <property type="evidence" value="ECO:0007669"/>
    <property type="project" value="UniProtKB-KW"/>
</dbReference>
<dbReference type="GeneID" id="70689229"/>
<dbReference type="Gene3D" id="3.30.420.140">
    <property type="entry name" value="YqgF/RNase H-like domain"/>
    <property type="match status" value="1"/>
</dbReference>
<evidence type="ECO:0000256" key="1">
    <source>
        <dbReference type="ARBA" id="ARBA00022490"/>
    </source>
</evidence>
<evidence type="ECO:0000256" key="2">
    <source>
        <dbReference type="ARBA" id="ARBA00022517"/>
    </source>
</evidence>
<gene>
    <name evidence="8" type="primary">ruvX</name>
    <name evidence="8" type="ORF">HLB16_02195</name>
    <name evidence="9" type="ORF">NDR89_23770</name>
</gene>
<dbReference type="RefSeq" id="WP_053821162.1">
    <property type="nucleotide sequence ID" value="NZ_BAAAEB010000007.1"/>
</dbReference>
<evidence type="ECO:0000313" key="10">
    <source>
        <dbReference type="Proteomes" id="UP000542973"/>
    </source>
</evidence>
<dbReference type="CDD" id="cd16964">
    <property type="entry name" value="YqgF"/>
    <property type="match status" value="1"/>
</dbReference>
<keyword evidence="2 5" id="KW-0690">Ribosome biogenesis</keyword>
<sequence length="155" mass="16584">MPSADAATPLHKPAPQGAPVSAVPTDGTVLGFDYGERKIGVALGNFITREARPLTILPNITVEGRFQAVAALIAEWAPVHLVVGLPLTPEGGEQPATKLARRFGNQLNGRFNLPVTWVDERYSSLEAQAAGARPGALDHEAARIILQQYFDQLPL</sequence>
<keyword evidence="1 5" id="KW-0963">Cytoplasm</keyword>
<evidence type="ECO:0000259" key="7">
    <source>
        <dbReference type="SMART" id="SM00732"/>
    </source>
</evidence>
<keyword evidence="4 5" id="KW-0378">Hydrolase</keyword>
<dbReference type="InterPro" id="IPR006641">
    <property type="entry name" value="YqgF/RNaseH-like_dom"/>
</dbReference>
<reference evidence="9" key="2">
    <citation type="submission" date="2022-06" db="EMBL/GenBank/DDBJ databases">
        <title>Complete genome sequence and characterization of Cupriavidus gilardii QJ1 isolated from contaminating cells.</title>
        <authorList>
            <person name="Qi J."/>
        </authorList>
    </citation>
    <scope>NUCLEOTIDE SEQUENCE</scope>
    <source>
        <strain evidence="9">QJ1</strain>
    </source>
</reference>
<dbReference type="InterPro" id="IPR012337">
    <property type="entry name" value="RNaseH-like_sf"/>
</dbReference>
<dbReference type="GO" id="GO:0016788">
    <property type="term" value="F:hydrolase activity, acting on ester bonds"/>
    <property type="evidence" value="ECO:0007669"/>
    <property type="project" value="UniProtKB-UniRule"/>
</dbReference>
<protein>
    <recommendedName>
        <fullName evidence="5">Putative pre-16S rRNA nuclease</fullName>
        <ecNumber evidence="5">3.1.-.-</ecNumber>
    </recommendedName>
</protein>
<keyword evidence="11" id="KW-1185">Reference proteome</keyword>
<dbReference type="AlphaFoldDB" id="A0A849B2L9"/>
<dbReference type="InterPro" id="IPR005227">
    <property type="entry name" value="YqgF"/>
</dbReference>